<dbReference type="RefSeq" id="WP_343789446.1">
    <property type="nucleotide sequence ID" value="NZ_BAAAEU010000007.1"/>
</dbReference>
<dbReference type="SUPFAM" id="SSF55874">
    <property type="entry name" value="ATPase domain of HSP90 chaperone/DNA topoisomerase II/histidine kinase"/>
    <property type="match status" value="1"/>
</dbReference>
<dbReference type="Pfam" id="PF02518">
    <property type="entry name" value="HATPase_c"/>
    <property type="match status" value="1"/>
</dbReference>
<evidence type="ECO:0000256" key="2">
    <source>
        <dbReference type="ARBA" id="ARBA00012438"/>
    </source>
</evidence>
<accession>A0ABN1IHG1</accession>
<dbReference type="InterPro" id="IPR003594">
    <property type="entry name" value="HATPase_dom"/>
</dbReference>
<keyword evidence="6" id="KW-0418">Kinase</keyword>
<gene>
    <name evidence="10" type="ORF">GCM10009105_16730</name>
</gene>
<evidence type="ECO:0000256" key="1">
    <source>
        <dbReference type="ARBA" id="ARBA00000085"/>
    </source>
</evidence>
<dbReference type="EC" id="2.7.13.3" evidence="2"/>
<comment type="caution">
    <text evidence="10">The sequence shown here is derived from an EMBL/GenBank/DDBJ whole genome shotgun (WGS) entry which is preliminary data.</text>
</comment>
<dbReference type="PANTHER" id="PTHR24421">
    <property type="entry name" value="NITRATE/NITRITE SENSOR PROTEIN NARX-RELATED"/>
    <property type="match status" value="1"/>
</dbReference>
<evidence type="ECO:0000313" key="10">
    <source>
        <dbReference type="EMBL" id="GAA0713378.1"/>
    </source>
</evidence>
<keyword evidence="4" id="KW-0808">Transferase</keyword>
<dbReference type="InterPro" id="IPR011712">
    <property type="entry name" value="Sig_transdc_His_kin_sub3_dim/P"/>
</dbReference>
<evidence type="ECO:0000313" key="11">
    <source>
        <dbReference type="Proteomes" id="UP001501523"/>
    </source>
</evidence>
<dbReference type="CDD" id="cd16917">
    <property type="entry name" value="HATPase_UhpB-NarQ-NarX-like"/>
    <property type="match status" value="1"/>
</dbReference>
<evidence type="ECO:0000256" key="7">
    <source>
        <dbReference type="ARBA" id="ARBA00022840"/>
    </source>
</evidence>
<evidence type="ECO:0000256" key="4">
    <source>
        <dbReference type="ARBA" id="ARBA00022679"/>
    </source>
</evidence>
<feature type="domain" description="Histidine kinase" evidence="9">
    <location>
        <begin position="162"/>
        <end position="255"/>
    </location>
</feature>
<comment type="catalytic activity">
    <reaction evidence="1">
        <text>ATP + protein L-histidine = ADP + protein N-phospho-L-histidine.</text>
        <dbReference type="EC" id="2.7.13.3"/>
    </reaction>
</comment>
<keyword evidence="5" id="KW-0547">Nucleotide-binding</keyword>
<reference evidence="10 11" key="1">
    <citation type="journal article" date="2019" name="Int. J. Syst. Evol. Microbiol.">
        <title>The Global Catalogue of Microorganisms (GCM) 10K type strain sequencing project: providing services to taxonomists for standard genome sequencing and annotation.</title>
        <authorList>
            <consortium name="The Broad Institute Genomics Platform"/>
            <consortium name="The Broad Institute Genome Sequencing Center for Infectious Disease"/>
            <person name="Wu L."/>
            <person name="Ma J."/>
        </authorList>
    </citation>
    <scope>NUCLEOTIDE SEQUENCE [LARGE SCALE GENOMIC DNA]</scope>
    <source>
        <strain evidence="10 11">JCM 15421</strain>
    </source>
</reference>
<dbReference type="InterPro" id="IPR036890">
    <property type="entry name" value="HATPase_C_sf"/>
</dbReference>
<organism evidence="10 11">
    <name type="scientific">Dokdonella soli</name>
    <dbReference type="NCBI Taxonomy" id="529810"/>
    <lineage>
        <taxon>Bacteria</taxon>
        <taxon>Pseudomonadati</taxon>
        <taxon>Pseudomonadota</taxon>
        <taxon>Gammaproteobacteria</taxon>
        <taxon>Lysobacterales</taxon>
        <taxon>Rhodanobacteraceae</taxon>
        <taxon>Dokdonella</taxon>
    </lineage>
</organism>
<keyword evidence="3" id="KW-0597">Phosphoprotein</keyword>
<sequence>MKPAHDPTDIEALNQRLGQLMNQHHELFERLKQGQRHFQRLARSVWRVQEEERRRLARELHDGIGQNLTALIRQLDAALAVLPPDATAARARIEQACALNHATLEDTRALSRLLRPQILDDLGLEAALSWLARTIGEHHGLRVVLNVSRSLPPLDSDLSTLIFRVVQEALTNVVKHAAAAHAEVSLRVDRDAIELRVDDDGRGCEPNAALASGTQGHSSGLGGMRDRVHLFSGEFRLESTPGHGCRVVLRLPLPPEEDPPS</sequence>
<evidence type="ECO:0000259" key="9">
    <source>
        <dbReference type="PROSITE" id="PS50109"/>
    </source>
</evidence>
<dbReference type="Gene3D" id="3.30.565.10">
    <property type="entry name" value="Histidine kinase-like ATPase, C-terminal domain"/>
    <property type="match status" value="1"/>
</dbReference>
<keyword evidence="7" id="KW-0067">ATP-binding</keyword>
<dbReference type="SMART" id="SM00387">
    <property type="entry name" value="HATPase_c"/>
    <property type="match status" value="1"/>
</dbReference>
<evidence type="ECO:0000256" key="3">
    <source>
        <dbReference type="ARBA" id="ARBA00022553"/>
    </source>
</evidence>
<dbReference type="Proteomes" id="UP001501523">
    <property type="component" value="Unassembled WGS sequence"/>
</dbReference>
<dbReference type="Pfam" id="PF07730">
    <property type="entry name" value="HisKA_3"/>
    <property type="match status" value="1"/>
</dbReference>
<name>A0ABN1IHG1_9GAMM</name>
<dbReference type="PROSITE" id="PS50109">
    <property type="entry name" value="HIS_KIN"/>
    <property type="match status" value="1"/>
</dbReference>
<keyword evidence="8" id="KW-0902">Two-component regulatory system</keyword>
<evidence type="ECO:0000256" key="5">
    <source>
        <dbReference type="ARBA" id="ARBA00022741"/>
    </source>
</evidence>
<keyword evidence="11" id="KW-1185">Reference proteome</keyword>
<evidence type="ECO:0000256" key="8">
    <source>
        <dbReference type="ARBA" id="ARBA00023012"/>
    </source>
</evidence>
<evidence type="ECO:0000256" key="6">
    <source>
        <dbReference type="ARBA" id="ARBA00022777"/>
    </source>
</evidence>
<dbReference type="EMBL" id="BAAAEU010000007">
    <property type="protein sequence ID" value="GAA0713378.1"/>
    <property type="molecule type" value="Genomic_DNA"/>
</dbReference>
<dbReference type="InterPro" id="IPR050482">
    <property type="entry name" value="Sensor_HK_TwoCompSys"/>
</dbReference>
<dbReference type="PANTHER" id="PTHR24421:SF10">
    <property type="entry name" value="NITRATE_NITRITE SENSOR PROTEIN NARQ"/>
    <property type="match status" value="1"/>
</dbReference>
<protein>
    <recommendedName>
        <fullName evidence="2">histidine kinase</fullName>
        <ecNumber evidence="2">2.7.13.3</ecNumber>
    </recommendedName>
</protein>
<dbReference type="InterPro" id="IPR005467">
    <property type="entry name" value="His_kinase_dom"/>
</dbReference>
<proteinExistence type="predicted"/>
<dbReference type="Gene3D" id="1.20.5.1930">
    <property type="match status" value="1"/>
</dbReference>